<name>A0ABV4NVG2_9GAMM</name>
<comment type="caution">
    <text evidence="1">The sequence shown here is derived from an EMBL/GenBank/DDBJ whole genome shotgun (WGS) entry which is preliminary data.</text>
</comment>
<organism evidence="1 2">
    <name type="scientific">Microbulbifer epialgicus</name>
    <dbReference type="NCBI Taxonomy" id="393907"/>
    <lineage>
        <taxon>Bacteria</taxon>
        <taxon>Pseudomonadati</taxon>
        <taxon>Pseudomonadota</taxon>
        <taxon>Gammaproteobacteria</taxon>
        <taxon>Cellvibrionales</taxon>
        <taxon>Microbulbiferaceae</taxon>
        <taxon>Microbulbifer</taxon>
    </lineage>
</organism>
<evidence type="ECO:0000313" key="1">
    <source>
        <dbReference type="EMBL" id="MFA0809493.1"/>
    </source>
</evidence>
<dbReference type="Proteomes" id="UP001569428">
    <property type="component" value="Unassembled WGS sequence"/>
</dbReference>
<sequence length="195" mass="21933">MSVSDKVVVLELKREFQASPGVEIAEIHAGFSRRLNYLIEISDIDAPSMNDGRITFIAEILDVSRPAVTDWLSKNKPPKETNLFEVVGYFLKHIEGGDDILPARVVSWLRYGEEVSPCPFQVEYEDQTHKELMPLAASIIVSEAKSMGLGATSYDLGKVLPKTVSTLADFELRTIEDVQDVHRQIIQQHIQNHSR</sequence>
<evidence type="ECO:0000313" key="2">
    <source>
        <dbReference type="Proteomes" id="UP001569428"/>
    </source>
</evidence>
<proteinExistence type="predicted"/>
<gene>
    <name evidence="1" type="ORF">ACCI49_01055</name>
</gene>
<dbReference type="RefSeq" id="WP_371837111.1">
    <property type="nucleotide sequence ID" value="NZ_JBGMEK010000001.1"/>
</dbReference>
<keyword evidence="2" id="KW-1185">Reference proteome</keyword>
<dbReference type="EMBL" id="JBGMEK010000001">
    <property type="protein sequence ID" value="MFA0809493.1"/>
    <property type="molecule type" value="Genomic_DNA"/>
</dbReference>
<evidence type="ECO:0008006" key="3">
    <source>
        <dbReference type="Google" id="ProtNLM"/>
    </source>
</evidence>
<protein>
    <recommendedName>
        <fullName evidence="3">XRE family transcriptional regulator</fullName>
    </recommendedName>
</protein>
<reference evidence="1 2" key="1">
    <citation type="submission" date="2024-08" db="EMBL/GenBank/DDBJ databases">
        <authorList>
            <person name="Ishaq N."/>
        </authorList>
    </citation>
    <scope>NUCLEOTIDE SEQUENCE [LARGE SCALE GENOMIC DNA]</scope>
    <source>
        <strain evidence="1 2">DSM 18651</strain>
    </source>
</reference>
<accession>A0ABV4NVG2</accession>